<feature type="domain" description="NADPH-dependent FMN reductase-like" evidence="1">
    <location>
        <begin position="6"/>
        <end position="148"/>
    </location>
</feature>
<evidence type="ECO:0000313" key="3">
    <source>
        <dbReference type="Proteomes" id="UP000481109"/>
    </source>
</evidence>
<dbReference type="GO" id="GO:0005829">
    <property type="term" value="C:cytosol"/>
    <property type="evidence" value="ECO:0007669"/>
    <property type="project" value="TreeGrafter"/>
</dbReference>
<dbReference type="Pfam" id="PF03358">
    <property type="entry name" value="FMN_red"/>
    <property type="match status" value="1"/>
</dbReference>
<dbReference type="PANTHER" id="PTHR30543">
    <property type="entry name" value="CHROMATE REDUCTASE"/>
    <property type="match status" value="1"/>
</dbReference>
<dbReference type="AlphaFoldDB" id="A0A6G4XNE2"/>
<dbReference type="GO" id="GO:0010181">
    <property type="term" value="F:FMN binding"/>
    <property type="evidence" value="ECO:0007669"/>
    <property type="project" value="TreeGrafter"/>
</dbReference>
<evidence type="ECO:0000259" key="1">
    <source>
        <dbReference type="Pfam" id="PF03358"/>
    </source>
</evidence>
<dbReference type="InterPro" id="IPR029039">
    <property type="entry name" value="Flavoprotein-like_sf"/>
</dbReference>
<keyword evidence="3" id="KW-1185">Reference proteome</keyword>
<organism evidence="2 3">
    <name type="scientific">Streptomyces mesophilus</name>
    <dbReference type="NCBI Taxonomy" id="1775132"/>
    <lineage>
        <taxon>Bacteria</taxon>
        <taxon>Bacillati</taxon>
        <taxon>Actinomycetota</taxon>
        <taxon>Actinomycetes</taxon>
        <taxon>Kitasatosporales</taxon>
        <taxon>Streptomycetaceae</taxon>
        <taxon>Streptomyces</taxon>
    </lineage>
</organism>
<dbReference type="SUPFAM" id="SSF52218">
    <property type="entry name" value="Flavoproteins"/>
    <property type="match status" value="1"/>
</dbReference>
<evidence type="ECO:0000313" key="2">
    <source>
        <dbReference type="EMBL" id="NGO79075.1"/>
    </source>
</evidence>
<proteinExistence type="predicted"/>
<dbReference type="RefSeq" id="WP_165334523.1">
    <property type="nucleotide sequence ID" value="NZ_JAAKZW010000131.1"/>
</dbReference>
<gene>
    <name evidence="2" type="ORF">G6045_25970</name>
</gene>
<comment type="caution">
    <text evidence="2">The sequence shown here is derived from an EMBL/GenBank/DDBJ whole genome shotgun (WGS) entry which is preliminary data.</text>
</comment>
<reference evidence="2 3" key="1">
    <citation type="submission" date="2020-02" db="EMBL/GenBank/DDBJ databases">
        <title>Whole-genome analyses of novel actinobacteria.</title>
        <authorList>
            <person name="Sahin N."/>
            <person name="Tokatli A."/>
        </authorList>
    </citation>
    <scope>NUCLEOTIDE SEQUENCE [LARGE SCALE GENOMIC DNA]</scope>
    <source>
        <strain evidence="2 3">YC504</strain>
    </source>
</reference>
<sequence length="187" mass="19831">MTRRLQILSASTRPTSAGRPLARWVTELATAQGQFASTLVDLGEVGLPFFDEPGLPADGVYVHEHTKAWSATVSAADCFVFVLPMYNGGFTAPLKNAIDFLYAEWRDKPVGLISYSAGTSGGAPAIEMLHPVLARVGLRPAPHTLSIPAIDQHVDPDGRFHPTPTLAAETNAVLCSVAGLLEARVAA</sequence>
<protein>
    <submittedName>
        <fullName evidence="2">NAD(P)H-dependent oxidoreductase</fullName>
    </submittedName>
</protein>
<dbReference type="InterPro" id="IPR050712">
    <property type="entry name" value="NAD(P)H-dep_reductase"/>
</dbReference>
<dbReference type="InterPro" id="IPR005025">
    <property type="entry name" value="FMN_Rdtase-like_dom"/>
</dbReference>
<accession>A0A6G4XNE2</accession>
<dbReference type="PANTHER" id="PTHR30543:SF21">
    <property type="entry name" value="NAD(P)H-DEPENDENT FMN REDUCTASE LOT6"/>
    <property type="match status" value="1"/>
</dbReference>
<dbReference type="Gene3D" id="3.40.50.360">
    <property type="match status" value="1"/>
</dbReference>
<name>A0A6G4XNE2_9ACTN</name>
<dbReference type="GO" id="GO:0016491">
    <property type="term" value="F:oxidoreductase activity"/>
    <property type="evidence" value="ECO:0007669"/>
    <property type="project" value="InterPro"/>
</dbReference>
<dbReference type="Proteomes" id="UP000481109">
    <property type="component" value="Unassembled WGS sequence"/>
</dbReference>
<dbReference type="EMBL" id="JAAKZW010000131">
    <property type="protein sequence ID" value="NGO79075.1"/>
    <property type="molecule type" value="Genomic_DNA"/>
</dbReference>